<evidence type="ECO:0000313" key="4">
    <source>
        <dbReference type="Proteomes" id="UP001159641"/>
    </source>
</evidence>
<protein>
    <recommendedName>
        <fullName evidence="2">Complex 1 LYR protein domain-containing protein</fullName>
    </recommendedName>
</protein>
<keyword evidence="4" id="KW-1185">Reference proteome</keyword>
<dbReference type="CDD" id="cd20272">
    <property type="entry name" value="Complex1_LYR_MIEF1-MP"/>
    <property type="match status" value="1"/>
</dbReference>
<sequence>MAPARDQQTVLGPDRLQSWQQVGGLRRTTAATDLPRLYPTRTTAPRPSDWAGPEWVGGARMASAGPSFGVGLEDRKSSSPRLPPGSLRSHSSAPCARSCPGSEGAMLVGDPRRDTGREANPEEWKRARSAGAVLGKFVKHLEVLYTWCFTSDISGNSQNNPMCLTPSPCQSPMAPWSREAVLSLYRALLRQGRELRYTDRDFYLASIRREFRKNQKLEDPAARERQLEKGLAFLHSKLGGII</sequence>
<dbReference type="EMBL" id="JAIQCJ010001201">
    <property type="protein sequence ID" value="KAJ8791705.1"/>
    <property type="molecule type" value="Genomic_DNA"/>
</dbReference>
<accession>A0AB34HLE6</accession>
<proteinExistence type="predicted"/>
<dbReference type="Pfam" id="PF05347">
    <property type="entry name" value="Complex1_LYR"/>
    <property type="match status" value="1"/>
</dbReference>
<dbReference type="InterPro" id="IPR045300">
    <property type="entry name" value="Complex1_LYR_MIEF1-MP"/>
</dbReference>
<name>A0AB34HLE6_ESCRO</name>
<organism evidence="3 4">
    <name type="scientific">Eschrichtius robustus</name>
    <name type="common">California gray whale</name>
    <name type="synonym">Eschrichtius gibbosus</name>
    <dbReference type="NCBI Taxonomy" id="9764"/>
    <lineage>
        <taxon>Eukaryota</taxon>
        <taxon>Metazoa</taxon>
        <taxon>Chordata</taxon>
        <taxon>Craniata</taxon>
        <taxon>Vertebrata</taxon>
        <taxon>Euteleostomi</taxon>
        <taxon>Mammalia</taxon>
        <taxon>Eutheria</taxon>
        <taxon>Laurasiatheria</taxon>
        <taxon>Artiodactyla</taxon>
        <taxon>Whippomorpha</taxon>
        <taxon>Cetacea</taxon>
        <taxon>Mysticeti</taxon>
        <taxon>Eschrichtiidae</taxon>
        <taxon>Eschrichtius</taxon>
    </lineage>
</organism>
<dbReference type="Proteomes" id="UP001159641">
    <property type="component" value="Unassembled WGS sequence"/>
</dbReference>
<gene>
    <name evidence="3" type="ORF">J1605_020427</name>
</gene>
<comment type="caution">
    <text evidence="3">The sequence shown here is derived from an EMBL/GenBank/DDBJ whole genome shotgun (WGS) entry which is preliminary data.</text>
</comment>
<evidence type="ECO:0000313" key="3">
    <source>
        <dbReference type="EMBL" id="KAJ8791705.1"/>
    </source>
</evidence>
<evidence type="ECO:0000256" key="1">
    <source>
        <dbReference type="SAM" id="MobiDB-lite"/>
    </source>
</evidence>
<reference evidence="3 4" key="1">
    <citation type="submission" date="2022-11" db="EMBL/GenBank/DDBJ databases">
        <title>Whole genome sequence of Eschrichtius robustus ER-17-0199.</title>
        <authorList>
            <person name="Bruniche-Olsen A."/>
            <person name="Black A.N."/>
            <person name="Fields C.J."/>
            <person name="Walden K."/>
            <person name="Dewoody J.A."/>
        </authorList>
    </citation>
    <scope>NUCLEOTIDE SEQUENCE [LARGE SCALE GENOMIC DNA]</scope>
    <source>
        <strain evidence="3">ER-17-0199</strain>
        <tissue evidence="3">Blubber</tissue>
    </source>
</reference>
<dbReference type="AlphaFoldDB" id="A0AB34HLE6"/>
<feature type="domain" description="Complex 1 LYR protein" evidence="2">
    <location>
        <begin position="180"/>
        <end position="231"/>
    </location>
</feature>
<feature type="region of interest" description="Disordered" evidence="1">
    <location>
        <begin position="30"/>
        <end position="123"/>
    </location>
</feature>
<dbReference type="InterPro" id="IPR008011">
    <property type="entry name" value="Complex1_LYR_dom"/>
</dbReference>
<feature type="compositionally biased region" description="Basic and acidic residues" evidence="1">
    <location>
        <begin position="110"/>
        <end position="123"/>
    </location>
</feature>
<evidence type="ECO:0000259" key="2">
    <source>
        <dbReference type="Pfam" id="PF05347"/>
    </source>
</evidence>